<dbReference type="Pfam" id="PF09837">
    <property type="entry name" value="DUF2064"/>
    <property type="match status" value="1"/>
</dbReference>
<dbReference type="EMBL" id="BBML01000007">
    <property type="protein sequence ID" value="GAK97756.1"/>
    <property type="molecule type" value="Genomic_DNA"/>
</dbReference>
<keyword evidence="1" id="KW-0808">Transferase</keyword>
<dbReference type="PANTHER" id="PTHR36529:SF1">
    <property type="entry name" value="GLYCOSYLTRANSFERASE"/>
    <property type="match status" value="1"/>
</dbReference>
<proteinExistence type="predicted"/>
<evidence type="ECO:0000313" key="1">
    <source>
        <dbReference type="EMBL" id="GAK97756.1"/>
    </source>
</evidence>
<dbReference type="InterPro" id="IPR029044">
    <property type="entry name" value="Nucleotide-diphossugar_trans"/>
</dbReference>
<dbReference type="eggNOG" id="COG3222">
    <property type="taxonomic scope" value="Bacteria"/>
</dbReference>
<name>A0A090QQH5_9FLAO</name>
<keyword evidence="2" id="KW-1185">Reference proteome</keyword>
<dbReference type="SUPFAM" id="SSF53448">
    <property type="entry name" value="Nucleotide-diphospho-sugar transferases"/>
    <property type="match status" value="1"/>
</dbReference>
<dbReference type="Proteomes" id="UP000029221">
    <property type="component" value="Unassembled WGS sequence"/>
</dbReference>
<dbReference type="AlphaFoldDB" id="A0A090QQH5"/>
<organism evidence="1 2">
    <name type="scientific">Nonlabens tegetincola</name>
    <dbReference type="NCBI Taxonomy" id="323273"/>
    <lineage>
        <taxon>Bacteria</taxon>
        <taxon>Pseudomonadati</taxon>
        <taxon>Bacteroidota</taxon>
        <taxon>Flavobacteriia</taxon>
        <taxon>Flavobacteriales</taxon>
        <taxon>Flavobacteriaceae</taxon>
        <taxon>Nonlabens</taxon>
    </lineage>
</organism>
<dbReference type="RefSeq" id="WP_042279557.1">
    <property type="nucleotide sequence ID" value="NZ_BBML01000007.1"/>
</dbReference>
<dbReference type="GO" id="GO:0016740">
    <property type="term" value="F:transferase activity"/>
    <property type="evidence" value="ECO:0007669"/>
    <property type="project" value="UniProtKB-KW"/>
</dbReference>
<dbReference type="NCBIfam" id="TIGR04282">
    <property type="entry name" value="glyco_like_cofC"/>
    <property type="match status" value="1"/>
</dbReference>
<dbReference type="InterPro" id="IPR018641">
    <property type="entry name" value="Trfase_1_rSAM/seldom-assoc"/>
</dbReference>
<gene>
    <name evidence="1" type="ORF">JCM19294_295</name>
</gene>
<dbReference type="STRING" id="319236.BST91_09865"/>
<comment type="caution">
    <text evidence="1">The sequence shown here is derived from an EMBL/GenBank/DDBJ whole genome shotgun (WGS) entry which is preliminary data.</text>
</comment>
<reference evidence="1" key="1">
    <citation type="journal article" date="2014" name="Genome Announc.">
        <title>Draft Genome Sequences of Marine Flavobacterium Nonlabens Strains NR17, NR24, NR27, NR32, NR33, and Ara13.</title>
        <authorList>
            <person name="Nakanishi M."/>
            <person name="Meirelles P."/>
            <person name="Suzuki R."/>
            <person name="Takatani N."/>
            <person name="Mino S."/>
            <person name="Suda W."/>
            <person name="Oshima K."/>
            <person name="Hattori M."/>
            <person name="Ohkuma M."/>
            <person name="Hosokawa M."/>
            <person name="Miyashita K."/>
            <person name="Thompson F.L."/>
            <person name="Niwa A."/>
            <person name="Sawabe T."/>
            <person name="Sawabe T."/>
        </authorList>
    </citation>
    <scope>NUCLEOTIDE SEQUENCE [LARGE SCALE GENOMIC DNA]</scope>
    <source>
        <strain evidence="1">JCM 19294</strain>
    </source>
</reference>
<sequence>MKEQNAALLIFTRNPELGKGKRRLAATIGDQATLEIYKFLLNHTKTITEPLQVVKQVWYSEKIHENDIWTDDVFKKHVQVKGDLGIKMSAAFERALKEYDRVVIIGSDLYDLSSQDLNLAFETLNTHDVVIGPATDGGYYLLGFNKNIPKGIFEDKQWGTGTVYEDTIRDLKKLNYATLEPRNDVDYYEDIKDVQAFQPFLKNIDVK</sequence>
<evidence type="ECO:0000313" key="2">
    <source>
        <dbReference type="Proteomes" id="UP000029221"/>
    </source>
</evidence>
<dbReference type="Gene3D" id="3.90.550.10">
    <property type="entry name" value="Spore Coat Polysaccharide Biosynthesis Protein SpsA, Chain A"/>
    <property type="match status" value="1"/>
</dbReference>
<accession>A0A090QQH5</accession>
<dbReference type="PANTHER" id="PTHR36529">
    <property type="entry name" value="SLL1095 PROTEIN"/>
    <property type="match status" value="1"/>
</dbReference>
<protein>
    <submittedName>
        <fullName evidence="1">Glycosyltransferase</fullName>
    </submittedName>
</protein>